<dbReference type="AlphaFoldDB" id="A0A2A7P1C4"/>
<keyword evidence="2" id="KW-1185">Reference proteome</keyword>
<dbReference type="Proteomes" id="UP000220340">
    <property type="component" value="Unassembled WGS sequence"/>
</dbReference>
<organism evidence="1 2">
    <name type="scientific">Mycolicibacterium diernhoferi</name>
    <dbReference type="NCBI Taxonomy" id="1801"/>
    <lineage>
        <taxon>Bacteria</taxon>
        <taxon>Bacillati</taxon>
        <taxon>Actinomycetota</taxon>
        <taxon>Actinomycetes</taxon>
        <taxon>Mycobacteriales</taxon>
        <taxon>Mycobacteriaceae</taxon>
        <taxon>Mycolicibacterium</taxon>
    </lineage>
</organism>
<evidence type="ECO:0000313" key="1">
    <source>
        <dbReference type="EMBL" id="PEG56294.1"/>
    </source>
</evidence>
<proteinExistence type="predicted"/>
<evidence type="ECO:0000313" key="2">
    <source>
        <dbReference type="Proteomes" id="UP000220340"/>
    </source>
</evidence>
<name>A0A2A7P1C4_9MYCO</name>
<accession>A0A2A7P1C4</accession>
<dbReference type="OrthoDB" id="3634697at2"/>
<sequence length="62" mass="7068">MATRYLSRTELAERIGVKPDTLGRYNLPEPDALIGKTRGWLPATVDRWHAERPGRGRAYSDE</sequence>
<dbReference type="EMBL" id="PDCR01000002">
    <property type="protein sequence ID" value="PEG56294.1"/>
    <property type="molecule type" value="Genomic_DNA"/>
</dbReference>
<comment type="caution">
    <text evidence="1">The sequence shown here is derived from an EMBL/GenBank/DDBJ whole genome shotgun (WGS) entry which is preliminary data.</text>
</comment>
<reference evidence="1 2" key="1">
    <citation type="submission" date="2017-10" db="EMBL/GenBank/DDBJ databases">
        <title>The new phylogeny of genus Mycobacterium.</title>
        <authorList>
            <person name="Tortoli E."/>
            <person name="Trovato A."/>
            <person name="Cirillo D.M."/>
        </authorList>
    </citation>
    <scope>NUCLEOTIDE SEQUENCE [LARGE SCALE GENOMIC DNA]</scope>
    <source>
        <strain evidence="1 2">IP141170001</strain>
    </source>
</reference>
<protein>
    <submittedName>
        <fullName evidence="1">Uncharacterized protein</fullName>
    </submittedName>
</protein>
<dbReference type="RefSeq" id="WP_097933461.1">
    <property type="nucleotide sequence ID" value="NZ_BAAATC010000018.1"/>
</dbReference>
<gene>
    <name evidence="1" type="ORF">CRI78_02520</name>
</gene>